<dbReference type="EMBL" id="VNJK01000002">
    <property type="protein sequence ID" value="TVX89590.1"/>
    <property type="molecule type" value="Genomic_DNA"/>
</dbReference>
<dbReference type="GO" id="GO:0046983">
    <property type="term" value="F:protein dimerization activity"/>
    <property type="evidence" value="ECO:0007669"/>
    <property type="project" value="InterPro"/>
</dbReference>
<dbReference type="InterPro" id="IPR003594">
    <property type="entry name" value="HATPase_dom"/>
</dbReference>
<dbReference type="InterPro" id="IPR005467">
    <property type="entry name" value="His_kinase_dom"/>
</dbReference>
<dbReference type="OrthoDB" id="9781904at2"/>
<feature type="transmembrane region" description="Helical" evidence="8">
    <location>
        <begin position="126"/>
        <end position="148"/>
    </location>
</feature>
<keyword evidence="11" id="KW-1185">Reference proteome</keyword>
<dbReference type="PROSITE" id="PS50109">
    <property type="entry name" value="HIS_KIN"/>
    <property type="match status" value="1"/>
</dbReference>
<comment type="caution">
    <text evidence="10">The sequence shown here is derived from an EMBL/GenBank/DDBJ whole genome shotgun (WGS) entry which is preliminary data.</text>
</comment>
<keyword evidence="7" id="KW-0902">Two-component regulatory system</keyword>
<organism evidence="10 11">
    <name type="scientific">Paenibacillus agilis</name>
    <dbReference type="NCBI Taxonomy" id="3020863"/>
    <lineage>
        <taxon>Bacteria</taxon>
        <taxon>Bacillati</taxon>
        <taxon>Bacillota</taxon>
        <taxon>Bacilli</taxon>
        <taxon>Bacillales</taxon>
        <taxon>Paenibacillaceae</taxon>
        <taxon>Paenibacillus</taxon>
    </lineage>
</organism>
<accession>A0A559IPS7</accession>
<evidence type="ECO:0000313" key="11">
    <source>
        <dbReference type="Proteomes" id="UP000318102"/>
    </source>
</evidence>
<dbReference type="AlphaFoldDB" id="A0A559IPS7"/>
<feature type="transmembrane region" description="Helical" evidence="8">
    <location>
        <begin position="323"/>
        <end position="342"/>
    </location>
</feature>
<comment type="catalytic activity">
    <reaction evidence="1">
        <text>ATP + protein L-histidine = ADP + protein N-phospho-L-histidine.</text>
        <dbReference type="EC" id="2.7.13.3"/>
    </reaction>
</comment>
<feature type="transmembrane region" description="Helical" evidence="8">
    <location>
        <begin position="183"/>
        <end position="208"/>
    </location>
</feature>
<keyword evidence="6" id="KW-0067">ATP-binding</keyword>
<feature type="transmembrane region" description="Helical" evidence="8">
    <location>
        <begin position="220"/>
        <end position="241"/>
    </location>
</feature>
<evidence type="ECO:0000256" key="6">
    <source>
        <dbReference type="ARBA" id="ARBA00022840"/>
    </source>
</evidence>
<dbReference type="GO" id="GO:0016020">
    <property type="term" value="C:membrane"/>
    <property type="evidence" value="ECO:0007669"/>
    <property type="project" value="InterPro"/>
</dbReference>
<dbReference type="GO" id="GO:0000155">
    <property type="term" value="F:phosphorelay sensor kinase activity"/>
    <property type="evidence" value="ECO:0007669"/>
    <property type="project" value="InterPro"/>
</dbReference>
<dbReference type="RefSeq" id="WP_144992220.1">
    <property type="nucleotide sequence ID" value="NZ_VNJK01000002.1"/>
</dbReference>
<dbReference type="PANTHER" id="PTHR24421">
    <property type="entry name" value="NITRATE/NITRITE SENSOR PROTEIN NARX-RELATED"/>
    <property type="match status" value="1"/>
</dbReference>
<dbReference type="SMART" id="SM00387">
    <property type="entry name" value="HATPase_c"/>
    <property type="match status" value="1"/>
</dbReference>
<feature type="domain" description="Histidine kinase" evidence="9">
    <location>
        <begin position="695"/>
        <end position="785"/>
    </location>
</feature>
<keyword evidence="4" id="KW-0547">Nucleotide-binding</keyword>
<dbReference type="EC" id="2.7.13.3" evidence="2"/>
<dbReference type="SUPFAM" id="SSF55874">
    <property type="entry name" value="ATPase domain of HSP90 chaperone/DNA topoisomerase II/histidine kinase"/>
    <property type="match status" value="1"/>
</dbReference>
<dbReference type="Gene3D" id="3.30.565.10">
    <property type="entry name" value="Histidine kinase-like ATPase, C-terminal domain"/>
    <property type="match status" value="1"/>
</dbReference>
<evidence type="ECO:0000256" key="1">
    <source>
        <dbReference type="ARBA" id="ARBA00000085"/>
    </source>
</evidence>
<feature type="transmembrane region" description="Helical" evidence="8">
    <location>
        <begin position="287"/>
        <end position="311"/>
    </location>
</feature>
<dbReference type="Pfam" id="PF02518">
    <property type="entry name" value="HATPase_c"/>
    <property type="match status" value="1"/>
</dbReference>
<evidence type="ECO:0000259" key="9">
    <source>
        <dbReference type="PROSITE" id="PS50109"/>
    </source>
</evidence>
<keyword evidence="3" id="KW-0808">Transferase</keyword>
<evidence type="ECO:0000256" key="5">
    <source>
        <dbReference type="ARBA" id="ARBA00022777"/>
    </source>
</evidence>
<feature type="transmembrane region" description="Helical" evidence="8">
    <location>
        <begin position="384"/>
        <end position="402"/>
    </location>
</feature>
<feature type="transmembrane region" description="Helical" evidence="8">
    <location>
        <begin position="160"/>
        <end position="177"/>
    </location>
</feature>
<dbReference type="CDD" id="cd16917">
    <property type="entry name" value="HATPase_UhpB-NarQ-NarX-like"/>
    <property type="match status" value="1"/>
</dbReference>
<feature type="transmembrane region" description="Helical" evidence="8">
    <location>
        <begin position="253"/>
        <end position="275"/>
    </location>
</feature>
<feature type="transmembrane region" description="Helical" evidence="8">
    <location>
        <begin position="12"/>
        <end position="32"/>
    </location>
</feature>
<dbReference type="PANTHER" id="PTHR24421:SF60">
    <property type="entry name" value="SENSOR HISTIDINE KINASE COMP"/>
    <property type="match status" value="1"/>
</dbReference>
<sequence>MSKRIENNLKLYVVVIGLLFIVLYLTFASYFAPPRTITLERIDDQQYVVHYVLADTAIYDAPIEKGDQIVKMDGIPAHEYYSEDDRIDGYYVVPGAVQELTILKQGNQVQTALLKDDWRGGLPQDLFIVLFILSPIFLILFTYMAYYLWKNKRDQPDARILIACFLIIGISFYGNVASYNKDIVGGAIIMIALPAIPYIFMHFMNVFLEKFDLSFISKKLLASLFVIDVIVSIFIWSNRYLFKFIDIKGMNPLLIKVTIAVGYGICLFRLIQLFLRHRQDNSPPLFKIFLVVHIVAFTPFIVLNVIMPYFFNGEDTNVPFSTLFLFSLPICYMYLVSSKQLFDIDFIVTRFRRFLVVAFLPAVIIVSVIAAVVDFGFVLDTGKLVKLFLVMLLSITLLLYGNEILSNQFRSRLFSNVFNGQDSLERFSRQLSGVMKHAELEHILGQELTEMLPLCSYQFFDVDLAAKQVSPLPNTVMARHASKSILKEVSELRIAELVRLSDGILLVLGCFKHTYRVLWLSNKSNHTQFNPDEWKWLQTITRYASLVYENLYSVERMVEDLQDQLNNRKLTSPWMSRLLFCLSENERQKLASDLHDAALQDQIIWYRKLETSMMDYPMSPKLQRELLEIKEGLLDVIHQIRETCQELRPQLLKEMGLAESLRHLIEHELLRVNFSIELLAFPVNATLSNELMTGVYRIVQELLRNTDKHSRADCAIIELRQSEDYILFRYTDNGIGMDEIAWKHNRMHMGLSSIHERVRSLEGEIKIITSIGGGFDVHIRLPIKLSEQGQYASYIYMVE</sequence>
<evidence type="ECO:0000256" key="2">
    <source>
        <dbReference type="ARBA" id="ARBA00012438"/>
    </source>
</evidence>
<keyword evidence="8" id="KW-0472">Membrane</keyword>
<dbReference type="Pfam" id="PF07730">
    <property type="entry name" value="HisKA_3"/>
    <property type="match status" value="1"/>
</dbReference>
<evidence type="ECO:0000256" key="7">
    <source>
        <dbReference type="ARBA" id="ARBA00023012"/>
    </source>
</evidence>
<gene>
    <name evidence="10" type="ORF">FPZ44_17595</name>
</gene>
<feature type="transmembrane region" description="Helical" evidence="8">
    <location>
        <begin position="354"/>
        <end position="378"/>
    </location>
</feature>
<evidence type="ECO:0000256" key="8">
    <source>
        <dbReference type="SAM" id="Phobius"/>
    </source>
</evidence>
<evidence type="ECO:0000256" key="4">
    <source>
        <dbReference type="ARBA" id="ARBA00022741"/>
    </source>
</evidence>
<keyword evidence="8" id="KW-1133">Transmembrane helix</keyword>
<keyword evidence="5" id="KW-0418">Kinase</keyword>
<dbReference type="GO" id="GO:0005524">
    <property type="term" value="F:ATP binding"/>
    <property type="evidence" value="ECO:0007669"/>
    <property type="project" value="UniProtKB-KW"/>
</dbReference>
<dbReference type="InterPro" id="IPR036890">
    <property type="entry name" value="HATPase_C_sf"/>
</dbReference>
<proteinExistence type="predicted"/>
<protein>
    <recommendedName>
        <fullName evidence="2">histidine kinase</fullName>
        <ecNumber evidence="2">2.7.13.3</ecNumber>
    </recommendedName>
</protein>
<dbReference type="Proteomes" id="UP000318102">
    <property type="component" value="Unassembled WGS sequence"/>
</dbReference>
<dbReference type="InterPro" id="IPR011712">
    <property type="entry name" value="Sig_transdc_His_kin_sub3_dim/P"/>
</dbReference>
<evidence type="ECO:0000313" key="10">
    <source>
        <dbReference type="EMBL" id="TVX89590.1"/>
    </source>
</evidence>
<dbReference type="InterPro" id="IPR050482">
    <property type="entry name" value="Sensor_HK_TwoCompSys"/>
</dbReference>
<keyword evidence="8" id="KW-0812">Transmembrane</keyword>
<reference evidence="10 11" key="1">
    <citation type="submission" date="2019-07" db="EMBL/GenBank/DDBJ databases">
        <authorList>
            <person name="Kim J."/>
        </authorList>
    </citation>
    <scope>NUCLEOTIDE SEQUENCE [LARGE SCALE GENOMIC DNA]</scope>
    <source>
        <strain evidence="10 11">N4</strain>
    </source>
</reference>
<name>A0A559IPS7_9BACL</name>
<evidence type="ECO:0000256" key="3">
    <source>
        <dbReference type="ARBA" id="ARBA00022679"/>
    </source>
</evidence>